<organism evidence="2 3">
    <name type="scientific">Cylicostephanus goldi</name>
    <name type="common">Nematode worm</name>
    <dbReference type="NCBI Taxonomy" id="71465"/>
    <lineage>
        <taxon>Eukaryota</taxon>
        <taxon>Metazoa</taxon>
        <taxon>Ecdysozoa</taxon>
        <taxon>Nematoda</taxon>
        <taxon>Chromadorea</taxon>
        <taxon>Rhabditida</taxon>
        <taxon>Rhabditina</taxon>
        <taxon>Rhabditomorpha</taxon>
        <taxon>Strongyloidea</taxon>
        <taxon>Strongylidae</taxon>
        <taxon>Cylicostephanus</taxon>
    </lineage>
</organism>
<name>A0A3P7NSL0_CYLGO</name>
<gene>
    <name evidence="2" type="ORF">CGOC_LOCUS13830</name>
</gene>
<dbReference type="EMBL" id="UYRV01135703">
    <property type="protein sequence ID" value="VDN38858.1"/>
    <property type="molecule type" value="Genomic_DNA"/>
</dbReference>
<reference evidence="2 3" key="1">
    <citation type="submission" date="2018-11" db="EMBL/GenBank/DDBJ databases">
        <authorList>
            <consortium name="Pathogen Informatics"/>
        </authorList>
    </citation>
    <scope>NUCLEOTIDE SEQUENCE [LARGE SCALE GENOMIC DNA]</scope>
</reference>
<protein>
    <submittedName>
        <fullName evidence="2">Uncharacterized protein</fullName>
    </submittedName>
</protein>
<proteinExistence type="predicted"/>
<dbReference type="AlphaFoldDB" id="A0A3P7NSL0"/>
<sequence>MGLCEPLPETTTAATTTAATTTGVTTTASCPGELPTGTYLQITNLFEGLGIWQNRENICPERLNLLRSSE</sequence>
<dbReference type="Proteomes" id="UP000271889">
    <property type="component" value="Unassembled WGS sequence"/>
</dbReference>
<evidence type="ECO:0000313" key="2">
    <source>
        <dbReference type="EMBL" id="VDN38858.1"/>
    </source>
</evidence>
<accession>A0A3P7NSL0</accession>
<feature type="compositionally biased region" description="Low complexity" evidence="1">
    <location>
        <begin position="10"/>
        <end position="28"/>
    </location>
</feature>
<evidence type="ECO:0000256" key="1">
    <source>
        <dbReference type="SAM" id="MobiDB-lite"/>
    </source>
</evidence>
<evidence type="ECO:0000313" key="3">
    <source>
        <dbReference type="Proteomes" id="UP000271889"/>
    </source>
</evidence>
<feature type="region of interest" description="Disordered" evidence="1">
    <location>
        <begin position="1"/>
        <end position="30"/>
    </location>
</feature>
<keyword evidence="3" id="KW-1185">Reference proteome</keyword>